<dbReference type="EMBL" id="CACVKT020008912">
    <property type="protein sequence ID" value="CAC5418338.1"/>
    <property type="molecule type" value="Genomic_DNA"/>
</dbReference>
<reference evidence="2 3" key="1">
    <citation type="submission" date="2020-06" db="EMBL/GenBank/DDBJ databases">
        <authorList>
            <person name="Li R."/>
            <person name="Bekaert M."/>
        </authorList>
    </citation>
    <scope>NUCLEOTIDE SEQUENCE [LARGE SCALE GENOMIC DNA]</scope>
    <source>
        <strain evidence="3">wild</strain>
    </source>
</reference>
<keyword evidence="3" id="KW-1185">Reference proteome</keyword>
<feature type="region of interest" description="Disordered" evidence="1">
    <location>
        <begin position="76"/>
        <end position="96"/>
    </location>
</feature>
<accession>A0A6J8EDF9</accession>
<evidence type="ECO:0000256" key="1">
    <source>
        <dbReference type="SAM" id="MobiDB-lite"/>
    </source>
</evidence>
<gene>
    <name evidence="2" type="ORF">MCOR_50783</name>
</gene>
<dbReference type="Gene3D" id="3.40.50.300">
    <property type="entry name" value="P-loop containing nucleotide triphosphate hydrolases"/>
    <property type="match status" value="1"/>
</dbReference>
<proteinExistence type="predicted"/>
<dbReference type="AlphaFoldDB" id="A0A6J8EDF9"/>
<protein>
    <submittedName>
        <fullName evidence="2">Uncharacterized protein</fullName>
    </submittedName>
</protein>
<dbReference type="InterPro" id="IPR027417">
    <property type="entry name" value="P-loop_NTPase"/>
</dbReference>
<name>A0A6J8EDF9_MYTCO</name>
<dbReference type="Proteomes" id="UP000507470">
    <property type="component" value="Unassembled WGS sequence"/>
</dbReference>
<evidence type="ECO:0000313" key="2">
    <source>
        <dbReference type="EMBL" id="CAC5418338.1"/>
    </source>
</evidence>
<evidence type="ECO:0000313" key="3">
    <source>
        <dbReference type="Proteomes" id="UP000507470"/>
    </source>
</evidence>
<sequence length="339" mass="38364">MSSNIVFLSWDDSDLILDFLLGEYTTSDIQSEYDYVPAAKTAKTPKEASTASAYNAGYFERIRKLFECLKKEEDMPSTNSRVAETSSTPESQNQPLCLTENSSTLESQNHKFVSRFKPVSTTPADTKVTKYIGGEDVFSDLPIRFCEMIEKYNSGRFMSDEKTLLVLGTTGAGKSALINSLMNYAAGVSYNDDHHFVLINQSAEDKTRESNQLEITPAKTVTSRIAVMRARQHLGMQLDAFKEQVLNIANYIHRNYSKVSKTINNGDARPTSFSSLVNIEELVGELKRKAMYKDVLNIADYIKYILQNEIELRHESSKILEHLERNKSIMELTFHSLIK</sequence>
<organism evidence="2 3">
    <name type="scientific">Mytilus coruscus</name>
    <name type="common">Sea mussel</name>
    <dbReference type="NCBI Taxonomy" id="42192"/>
    <lineage>
        <taxon>Eukaryota</taxon>
        <taxon>Metazoa</taxon>
        <taxon>Spiralia</taxon>
        <taxon>Lophotrochozoa</taxon>
        <taxon>Mollusca</taxon>
        <taxon>Bivalvia</taxon>
        <taxon>Autobranchia</taxon>
        <taxon>Pteriomorphia</taxon>
        <taxon>Mytilida</taxon>
        <taxon>Mytiloidea</taxon>
        <taxon>Mytilidae</taxon>
        <taxon>Mytilinae</taxon>
        <taxon>Mytilus</taxon>
    </lineage>
</organism>
<dbReference type="OrthoDB" id="8954335at2759"/>
<dbReference type="SUPFAM" id="SSF52540">
    <property type="entry name" value="P-loop containing nucleoside triphosphate hydrolases"/>
    <property type="match status" value="1"/>
</dbReference>